<evidence type="ECO:0000256" key="7">
    <source>
        <dbReference type="ARBA" id="ARBA00022927"/>
    </source>
</evidence>
<feature type="transmembrane region" description="Helical" evidence="12">
    <location>
        <begin position="200"/>
        <end position="224"/>
    </location>
</feature>
<dbReference type="PANTHER" id="PTHR30587:SF0">
    <property type="entry name" value="FLAGELLAR BIOSYNTHETIC PROTEIN FLIP"/>
    <property type="match status" value="1"/>
</dbReference>
<dbReference type="Pfam" id="PF00813">
    <property type="entry name" value="FliP"/>
    <property type="match status" value="1"/>
</dbReference>
<protein>
    <recommendedName>
        <fullName evidence="2 12">Flagellar biosynthetic protein FliP</fullName>
    </recommendedName>
</protein>
<dbReference type="RefSeq" id="WP_347436057.1">
    <property type="nucleotide sequence ID" value="NZ_CP089291.1"/>
</dbReference>
<keyword evidence="8 12" id="KW-1133">Transmembrane helix</keyword>
<reference evidence="14" key="1">
    <citation type="submission" date="2021-12" db="EMBL/GenBank/DDBJ databases">
        <title>Alicyclobacillaceae gen. nov., sp. nov., isolated from chalcocite enrichment system.</title>
        <authorList>
            <person name="Jiang Z."/>
        </authorList>
    </citation>
    <scope>NUCLEOTIDE SEQUENCE</scope>
    <source>
        <strain evidence="14">MYW30-H2</strain>
    </source>
</reference>
<dbReference type="PROSITE" id="PS01061">
    <property type="entry name" value="FLIP_2"/>
    <property type="match status" value="1"/>
</dbReference>
<keyword evidence="9 12" id="KW-0472">Membrane</keyword>
<keyword evidence="10" id="KW-0975">Bacterial flagellum</keyword>
<evidence type="ECO:0000256" key="2">
    <source>
        <dbReference type="ARBA" id="ARBA00021714"/>
    </source>
</evidence>
<keyword evidence="5 12" id="KW-0812">Transmembrane</keyword>
<comment type="similarity">
    <text evidence="1 12">Belongs to the FliP/MopC/SpaP family.</text>
</comment>
<dbReference type="NCBIfam" id="NF009438">
    <property type="entry name" value="PRK12797.1"/>
    <property type="match status" value="1"/>
</dbReference>
<name>A0ABY4CGF2_9BACL</name>
<comment type="subcellular location">
    <subcellularLocation>
        <location evidence="12">Cell membrane</location>
        <topology evidence="12">Multi-pass membrane protein</topology>
    </subcellularLocation>
    <subcellularLocation>
        <location evidence="12">Bacterial flagellum basal body</location>
    </subcellularLocation>
</comment>
<evidence type="ECO:0000256" key="4">
    <source>
        <dbReference type="ARBA" id="ARBA00022475"/>
    </source>
</evidence>
<dbReference type="InterPro" id="IPR005837">
    <property type="entry name" value="FliP"/>
</dbReference>
<evidence type="ECO:0000256" key="1">
    <source>
        <dbReference type="ARBA" id="ARBA00006257"/>
    </source>
</evidence>
<dbReference type="PRINTS" id="PR00951">
    <property type="entry name" value="FLGBIOSNFLIP"/>
</dbReference>
<dbReference type="EMBL" id="CP089291">
    <property type="protein sequence ID" value="UOF89369.1"/>
    <property type="molecule type" value="Genomic_DNA"/>
</dbReference>
<proteinExistence type="inferred from homology"/>
<keyword evidence="15" id="KW-1185">Reference proteome</keyword>
<evidence type="ECO:0000256" key="9">
    <source>
        <dbReference type="ARBA" id="ARBA00023136"/>
    </source>
</evidence>
<comment type="function">
    <text evidence="12">Plays a role in the flagellum-specific transport system.</text>
</comment>
<evidence type="ECO:0000256" key="3">
    <source>
        <dbReference type="ARBA" id="ARBA00022448"/>
    </source>
</evidence>
<feature type="signal peptide" evidence="13">
    <location>
        <begin position="1"/>
        <end position="28"/>
    </location>
</feature>
<keyword evidence="13" id="KW-0732">Signal</keyword>
<evidence type="ECO:0000256" key="8">
    <source>
        <dbReference type="ARBA" id="ARBA00022989"/>
    </source>
</evidence>
<feature type="transmembrane region" description="Helical" evidence="12">
    <location>
        <begin position="57"/>
        <end position="87"/>
    </location>
</feature>
<keyword evidence="11 12" id="KW-1006">Bacterial flagellum protein export</keyword>
<evidence type="ECO:0000256" key="5">
    <source>
        <dbReference type="ARBA" id="ARBA00022692"/>
    </source>
</evidence>
<dbReference type="NCBIfam" id="TIGR01103">
    <property type="entry name" value="fliP"/>
    <property type="match status" value="1"/>
</dbReference>
<keyword evidence="14" id="KW-0282">Flagellum</keyword>
<dbReference type="PROSITE" id="PS01060">
    <property type="entry name" value="FLIP_1"/>
    <property type="match status" value="1"/>
</dbReference>
<evidence type="ECO:0000256" key="11">
    <source>
        <dbReference type="ARBA" id="ARBA00023225"/>
    </source>
</evidence>
<accession>A0ABY4CGF2</accession>
<dbReference type="Proteomes" id="UP000830167">
    <property type="component" value="Chromosome"/>
</dbReference>
<sequence>MKTRVTLLFVSLLIGFIWFSTASGQVYAATSTPVIPGVQFGINTSDQPQNVATSLQILLVLTVLTLAPAILVLMTSFTRIVVVLSFVKNALGTPQAPPSQVLISLALFLTLFIMTPTFSQVNQTALQPYLAGTISQSEALQKAEIPFKHFMAKETREKDLELFLQYRHDPQPKSIEDIPLSALVPAYTISELKTAFQIGFMIYIPFIVIDMVVATTIMSMGMVMLPPAMISLPFKILLFVMVDGWYLVVKSLLAGYQ</sequence>
<feature type="chain" id="PRO_5045306521" description="Flagellar biosynthetic protein FliP" evidence="13">
    <location>
        <begin position="29"/>
        <end position="257"/>
    </location>
</feature>
<comment type="caution">
    <text evidence="12">Lacks conserved residue(s) required for the propagation of feature annotation.</text>
</comment>
<keyword evidence="14" id="KW-0969">Cilium</keyword>
<evidence type="ECO:0000256" key="12">
    <source>
        <dbReference type="RuleBase" id="RU362069"/>
    </source>
</evidence>
<dbReference type="PRINTS" id="PR01302">
    <property type="entry name" value="TYPE3IMPPROT"/>
</dbReference>
<feature type="transmembrane region" description="Helical" evidence="12">
    <location>
        <begin position="236"/>
        <end position="256"/>
    </location>
</feature>
<evidence type="ECO:0000313" key="15">
    <source>
        <dbReference type="Proteomes" id="UP000830167"/>
    </source>
</evidence>
<dbReference type="InterPro" id="IPR005838">
    <property type="entry name" value="T3SS_IM_P"/>
</dbReference>
<evidence type="ECO:0000313" key="14">
    <source>
        <dbReference type="EMBL" id="UOF89369.1"/>
    </source>
</evidence>
<evidence type="ECO:0000256" key="10">
    <source>
        <dbReference type="ARBA" id="ARBA00023143"/>
    </source>
</evidence>
<keyword evidence="7 12" id="KW-0653">Protein transport</keyword>
<evidence type="ECO:0000256" key="13">
    <source>
        <dbReference type="SAM" id="SignalP"/>
    </source>
</evidence>
<keyword evidence="14" id="KW-0966">Cell projection</keyword>
<dbReference type="PANTHER" id="PTHR30587">
    <property type="entry name" value="FLAGELLAR BIOSYNTHETIC PROTEIN FLIP"/>
    <property type="match status" value="1"/>
</dbReference>
<keyword evidence="6 12" id="KW-1005">Bacterial flagellum biogenesis</keyword>
<evidence type="ECO:0000256" key="6">
    <source>
        <dbReference type="ARBA" id="ARBA00022795"/>
    </source>
</evidence>
<organism evidence="14 15">
    <name type="scientific">Fodinisporobacter ferrooxydans</name>
    <dbReference type="NCBI Taxonomy" id="2901836"/>
    <lineage>
        <taxon>Bacteria</taxon>
        <taxon>Bacillati</taxon>
        <taxon>Bacillota</taxon>
        <taxon>Bacilli</taxon>
        <taxon>Bacillales</taxon>
        <taxon>Alicyclobacillaceae</taxon>
        <taxon>Fodinisporobacter</taxon>
    </lineage>
</organism>
<gene>
    <name evidence="12 14" type="primary">fliP</name>
    <name evidence="14" type="ORF">LSG31_15875</name>
</gene>
<keyword evidence="3 12" id="KW-0813">Transport</keyword>
<keyword evidence="4 12" id="KW-1003">Cell membrane</keyword>